<feature type="region of interest" description="Disordered" evidence="1">
    <location>
        <begin position="113"/>
        <end position="163"/>
    </location>
</feature>
<reference evidence="3" key="1">
    <citation type="journal article" date="2020" name="Stud. Mycol.">
        <title>101 Dothideomycetes genomes: a test case for predicting lifestyles and emergence of pathogens.</title>
        <authorList>
            <person name="Haridas S."/>
            <person name="Albert R."/>
            <person name="Binder M."/>
            <person name="Bloem J."/>
            <person name="Labutti K."/>
            <person name="Salamov A."/>
            <person name="Andreopoulos B."/>
            <person name="Baker S."/>
            <person name="Barry K."/>
            <person name="Bills G."/>
            <person name="Bluhm B."/>
            <person name="Cannon C."/>
            <person name="Castanera R."/>
            <person name="Culley D."/>
            <person name="Daum C."/>
            <person name="Ezra D."/>
            <person name="Gonzalez J."/>
            <person name="Henrissat B."/>
            <person name="Kuo A."/>
            <person name="Liang C."/>
            <person name="Lipzen A."/>
            <person name="Lutzoni F."/>
            <person name="Magnuson J."/>
            <person name="Mondo S."/>
            <person name="Nolan M."/>
            <person name="Ohm R."/>
            <person name="Pangilinan J."/>
            <person name="Park H.-J."/>
            <person name="Ramirez L."/>
            <person name="Alfaro M."/>
            <person name="Sun H."/>
            <person name="Tritt A."/>
            <person name="Yoshinaga Y."/>
            <person name="Zwiers L.-H."/>
            <person name="Turgeon B."/>
            <person name="Goodwin S."/>
            <person name="Spatafora J."/>
            <person name="Crous P."/>
            <person name="Grigoriev I."/>
        </authorList>
    </citation>
    <scope>NUCLEOTIDE SEQUENCE</scope>
    <source>
        <strain evidence="3">CBS 110217</strain>
    </source>
</reference>
<feature type="signal peptide" evidence="2">
    <location>
        <begin position="1"/>
        <end position="19"/>
    </location>
</feature>
<dbReference type="EMBL" id="ML978285">
    <property type="protein sequence ID" value="KAF2024761.1"/>
    <property type="molecule type" value="Genomic_DNA"/>
</dbReference>
<evidence type="ECO:0000313" key="3">
    <source>
        <dbReference type="EMBL" id="KAF2024761.1"/>
    </source>
</evidence>
<evidence type="ECO:0000256" key="1">
    <source>
        <dbReference type="SAM" id="MobiDB-lite"/>
    </source>
</evidence>
<sequence length="299" mass="31080">MTMSKLTLASLAGAAIVNAAQFGAPMDPGCAQAMAPRDTCAELPALCTGPAMMHGIATTLTYLCPSTTKVKQTVHVTVTETTTVTAGPGESSGAVVPPEDAPAFTFAEPTTTTTIHSTQTQYKTITVSRKKDSSSSDPTPGPNPTPADPNFSVHSSSLRPIRSSESDITTNWLHPITTSYPGSNGTEIIMFSKTAMGTGMDGSAKPTGQRNSTGYAFPTPKQVREAQPSAVSKVLTGGTVEAPTPGMVMLLGTLAAVVANATRAFGDIRGLQYGCTGPSNSYRPFLSESRFHEGLEDET</sequence>
<keyword evidence="2" id="KW-0732">Signal</keyword>
<name>A0A9P4GZ64_9PLEO</name>
<organism evidence="3 4">
    <name type="scientific">Setomelanomma holmii</name>
    <dbReference type="NCBI Taxonomy" id="210430"/>
    <lineage>
        <taxon>Eukaryota</taxon>
        <taxon>Fungi</taxon>
        <taxon>Dikarya</taxon>
        <taxon>Ascomycota</taxon>
        <taxon>Pezizomycotina</taxon>
        <taxon>Dothideomycetes</taxon>
        <taxon>Pleosporomycetidae</taxon>
        <taxon>Pleosporales</taxon>
        <taxon>Pleosporineae</taxon>
        <taxon>Phaeosphaeriaceae</taxon>
        <taxon>Setomelanomma</taxon>
    </lineage>
</organism>
<keyword evidence="4" id="KW-1185">Reference proteome</keyword>
<feature type="chain" id="PRO_5040422595" evidence="2">
    <location>
        <begin position="20"/>
        <end position="299"/>
    </location>
</feature>
<dbReference type="OrthoDB" id="3785310at2759"/>
<comment type="caution">
    <text evidence="3">The sequence shown here is derived from an EMBL/GenBank/DDBJ whole genome shotgun (WGS) entry which is preliminary data.</text>
</comment>
<feature type="compositionally biased region" description="Low complexity" evidence="1">
    <location>
        <begin position="148"/>
        <end position="163"/>
    </location>
</feature>
<dbReference type="AlphaFoldDB" id="A0A9P4GZ64"/>
<proteinExistence type="predicted"/>
<protein>
    <submittedName>
        <fullName evidence="3">Uncharacterized protein</fullName>
    </submittedName>
</protein>
<gene>
    <name evidence="3" type="ORF">EK21DRAFT_93817</name>
</gene>
<accession>A0A9P4GZ64</accession>
<evidence type="ECO:0000256" key="2">
    <source>
        <dbReference type="SAM" id="SignalP"/>
    </source>
</evidence>
<dbReference type="Proteomes" id="UP000799777">
    <property type="component" value="Unassembled WGS sequence"/>
</dbReference>
<feature type="compositionally biased region" description="Low complexity" evidence="1">
    <location>
        <begin position="113"/>
        <end position="124"/>
    </location>
</feature>
<evidence type="ECO:0000313" key="4">
    <source>
        <dbReference type="Proteomes" id="UP000799777"/>
    </source>
</evidence>